<evidence type="ECO:0000313" key="4">
    <source>
        <dbReference type="Proteomes" id="UP000288102"/>
    </source>
</evidence>
<dbReference type="Pfam" id="PF20041">
    <property type="entry name" value="DUF6443"/>
    <property type="match status" value="1"/>
</dbReference>
<dbReference type="PANTHER" id="PTHR32305">
    <property type="match status" value="1"/>
</dbReference>
<gene>
    <name evidence="3" type="ORF">D0817_16600</name>
</gene>
<dbReference type="InterPro" id="IPR022385">
    <property type="entry name" value="Rhs_assc_core"/>
</dbReference>
<evidence type="ECO:0000313" key="3">
    <source>
        <dbReference type="EMBL" id="RUT69454.1"/>
    </source>
</evidence>
<feature type="domain" description="DUF6443" evidence="2">
    <location>
        <begin position="297"/>
        <end position="433"/>
    </location>
</feature>
<evidence type="ECO:0000259" key="2">
    <source>
        <dbReference type="Pfam" id="PF20041"/>
    </source>
</evidence>
<reference evidence="4" key="1">
    <citation type="journal article" date="2019" name="Syst. Appl. Microbiol.">
        <title>Flavobacterium circumlabens sp. nov. and Flavobacterium cupreum sp. nov., two psychrotrophic species isolated from Antarctic environmental samples.</title>
        <authorList>
            <person name="Kralova S."/>
            <person name="Busse H.-J."/>
            <person name="Svec P."/>
            <person name="Maslanova I."/>
            <person name="Stankova E."/>
            <person name="Bartak M."/>
            <person name="Sedlacek I."/>
        </authorList>
    </citation>
    <scope>NUCLEOTIDE SEQUENCE [LARGE SCALE GENOMIC DNA]</scope>
    <source>
        <strain evidence="4">CCM 8825</strain>
    </source>
</reference>
<proteinExistence type="predicted"/>
<dbReference type="Proteomes" id="UP000288102">
    <property type="component" value="Unassembled WGS sequence"/>
</dbReference>
<feature type="chain" id="PRO_5018966551" evidence="1">
    <location>
        <begin position="20"/>
        <end position="1409"/>
    </location>
</feature>
<sequence length="1409" mass="156716">MKTYLYSMVLILMVSLGYAQTKDVLTTPEATAVAAPMAAPPGGGGGGEPSYRWYEDYDRDGFGNPTISILSPTKPNGYVSNQSDLDDNNAYITNITPQTFYQDADNDTFGNPSVTGSYSVKPPGYVTNNSDYNDTTANITNIAPQYFYQDADNDTFGNPNVKVYYSVKPTGYVTNNSDYNDTTGNITNIAPATFYRDADNDTFGNPAVTVFYSVKPAGYVTSNTDCNDNDVTLNPNTKWYADTDLDGLGDPAVSVSQCTTPAGSYVRNNTDNCPLLKGTTADCSNILTPSDYNYVITKNYKKATTAVLEFPSVDQVQTSITYFDGLGRPVQQIANKQSANGKDIVTHITYDTFGRQVQEYLPYEAASANMAFAPGAETAAIGFYSTSKYDNTANPFSQKKLESSPLNRVLKQAAPGAVWAMDQGHEIKLDYQTNTDTEVKLYKATATWTPTLGLYEIAFTDAGNYGANELIKTVTYDENTTATPTETAGATVEFKNKEGQVVLKRTYEAGLKHDTYYVYDPYGNLTYVIPPKADAAISADVLNGLCYQYKYDYRNRLVEKKLPGKQWEFIVYDKLDRPVATGPANSPFKDDTAVGWLITKYDVFGRPIYTGWNNVSSTSAARKTLQDAQNSATVLFEKKLPLTIDGIATAYNNSIAPTSFKLLKVTYYDDYTFPGAQAVPGLIIGQTVLTNVKGLPTGTWTRVLSTPSSLAGETTTTFYDTRGRGISTYIKNHLTGISHTDNEIDFTGKTLTTQTEHQRLAGGAKMAIEEKFTYSPQDRLLTHTHKIGVGTPQLMAENKYDALGQLMSKNVGNSTGSPLQKIDFNYNIRGWLTEINKTANLQQSTDPLDLFAFKINYTTTATGITDVNALYNGNIAETFWRTGSDNIERAYGYQYDKLNRLKNAIYEKNGLTTNAYDESLTYDRNGNIMSLKRKGDIDPQIQPIGIDDLVYTYAINTNQLGKVVDNSNNTSGFNDFNKTGDDYTYDANGNLITDKNKNITAITYNHLNLPKKITFGTTGSIEYIYNAAGQKVQKIVTETAKPIVTTDYLGGFQYKDNILEFFPTAEGYVKNTAGAYSYVFQYKDHLGNVRVSYSKNAQNVLEVIDENNYYPFGLKHKGYNEYVATGNKYKYNNKELQDELGLNMYDYGARNYDPAIGRWMNIDPMAEKYFDITPYNYVANSPINSIDPDGMDKYIVTNDGKTVLALKQKGDDILYAIDGNGNLKDTNKDKKTDEKDGLTVKSEGLLSQLTNYRSGSEKTGTTYFSSIGEQSKQHEEDYLNIFKYVSDNTNGAEFSLTFYEDRGRNWIELATYQSEKRSPSPDGLGKGINYSKIKWHAHNHPDVKSADEMSSMGIAGPGQMYDPSDARNAVRHERAYRNYVYFPESKKLYNVTMYGIKYIKKINESKDLK</sequence>
<comment type="caution">
    <text evidence="3">The sequence shown here is derived from an EMBL/GenBank/DDBJ whole genome shotgun (WGS) entry which is preliminary data.</text>
</comment>
<keyword evidence="4" id="KW-1185">Reference proteome</keyword>
<keyword evidence="1" id="KW-0732">Signal</keyword>
<evidence type="ECO:0000256" key="1">
    <source>
        <dbReference type="SAM" id="SignalP"/>
    </source>
</evidence>
<feature type="signal peptide" evidence="1">
    <location>
        <begin position="1"/>
        <end position="19"/>
    </location>
</feature>
<name>A0A434A576_9FLAO</name>
<dbReference type="NCBIfam" id="TIGR03696">
    <property type="entry name" value="Rhs_assc_core"/>
    <property type="match status" value="1"/>
</dbReference>
<dbReference type="InterPro" id="IPR050708">
    <property type="entry name" value="T6SS_VgrG/RHS"/>
</dbReference>
<protein>
    <submittedName>
        <fullName evidence="3">RHS repeat-associated core domain-containing protein</fullName>
    </submittedName>
</protein>
<dbReference type="RefSeq" id="WP_127339456.1">
    <property type="nucleotide sequence ID" value="NZ_QWDM01000010.1"/>
</dbReference>
<dbReference type="PANTHER" id="PTHR32305:SF15">
    <property type="entry name" value="PROTEIN RHSA-RELATED"/>
    <property type="match status" value="1"/>
</dbReference>
<accession>A0A434A576</accession>
<dbReference type="InterPro" id="IPR045619">
    <property type="entry name" value="DUF6443"/>
</dbReference>
<dbReference type="OrthoDB" id="2972467at2"/>
<organism evidence="3 4">
    <name type="scientific">Flavobacterium cupreum</name>
    <dbReference type="NCBI Taxonomy" id="2133766"/>
    <lineage>
        <taxon>Bacteria</taxon>
        <taxon>Pseudomonadati</taxon>
        <taxon>Bacteroidota</taxon>
        <taxon>Flavobacteriia</taxon>
        <taxon>Flavobacteriales</taxon>
        <taxon>Flavobacteriaceae</taxon>
        <taxon>Flavobacterium</taxon>
    </lineage>
</organism>
<dbReference type="Gene3D" id="2.180.10.10">
    <property type="entry name" value="RHS repeat-associated core"/>
    <property type="match status" value="1"/>
</dbReference>
<dbReference type="EMBL" id="QWDM01000010">
    <property type="protein sequence ID" value="RUT69454.1"/>
    <property type="molecule type" value="Genomic_DNA"/>
</dbReference>